<protein>
    <submittedName>
        <fullName evidence="1">Uncharacterized protein</fullName>
    </submittedName>
</protein>
<evidence type="ECO:0000313" key="1">
    <source>
        <dbReference type="EMBL" id="CAE2209845.1"/>
    </source>
</evidence>
<accession>A0A7S4MA35</accession>
<name>A0A7S4MA35_9STRA</name>
<reference evidence="1" key="1">
    <citation type="submission" date="2021-01" db="EMBL/GenBank/DDBJ databases">
        <authorList>
            <person name="Corre E."/>
            <person name="Pelletier E."/>
            <person name="Niang G."/>
            <person name="Scheremetjew M."/>
            <person name="Finn R."/>
            <person name="Kale V."/>
            <person name="Holt S."/>
            <person name="Cochrane G."/>
            <person name="Meng A."/>
            <person name="Brown T."/>
            <person name="Cohen L."/>
        </authorList>
    </citation>
    <scope>NUCLEOTIDE SEQUENCE</scope>
    <source>
        <strain evidence="1">Isolate 1302-5</strain>
    </source>
</reference>
<gene>
    <name evidence="1" type="ORF">OAUR00152_LOCUS4119</name>
</gene>
<dbReference type="EMBL" id="HBKQ01006071">
    <property type="protein sequence ID" value="CAE2209845.1"/>
    <property type="molecule type" value="Transcribed_RNA"/>
</dbReference>
<proteinExistence type="predicted"/>
<dbReference type="AlphaFoldDB" id="A0A7S4MA35"/>
<organism evidence="1">
    <name type="scientific">Odontella aurita</name>
    <dbReference type="NCBI Taxonomy" id="265563"/>
    <lineage>
        <taxon>Eukaryota</taxon>
        <taxon>Sar</taxon>
        <taxon>Stramenopiles</taxon>
        <taxon>Ochrophyta</taxon>
        <taxon>Bacillariophyta</taxon>
        <taxon>Mediophyceae</taxon>
        <taxon>Biddulphiophycidae</taxon>
        <taxon>Eupodiscales</taxon>
        <taxon>Odontellaceae</taxon>
        <taxon>Odontella</taxon>
    </lineage>
</organism>
<sequence length="119" mass="13383">MAQDSVETGEKKPPQWETDHFEIVDEYRANSSSVIFDTEHESSANPYTVEYQADSTRGLDHTHTNALLVFPALSRIIECSTDDESGSETHQCKVIPCPICDEAKKDLLLFRVYTDEASV</sequence>